<accession>A0A6C0EXV8</accession>
<organism evidence="2">
    <name type="scientific">viral metagenome</name>
    <dbReference type="NCBI Taxonomy" id="1070528"/>
    <lineage>
        <taxon>unclassified sequences</taxon>
        <taxon>metagenomes</taxon>
        <taxon>organismal metagenomes</taxon>
    </lineage>
</organism>
<evidence type="ECO:0000313" key="2">
    <source>
        <dbReference type="EMBL" id="QHT33139.1"/>
    </source>
</evidence>
<feature type="region of interest" description="Disordered" evidence="1">
    <location>
        <begin position="136"/>
        <end position="231"/>
    </location>
</feature>
<dbReference type="AlphaFoldDB" id="A0A6C0EXV8"/>
<protein>
    <submittedName>
        <fullName evidence="2">Uncharacterized protein</fullName>
    </submittedName>
</protein>
<feature type="region of interest" description="Disordered" evidence="1">
    <location>
        <begin position="244"/>
        <end position="284"/>
    </location>
</feature>
<sequence>MSANIKNENTERVDLTSILKDVENCIKAGLSNKLDTFFYEYDKYKKTHDEVLNLSIVKELLKNGSYASEDIKPKMDPEYELIVLRNQVIFLRAEVNKYQAQVKTQAQARADTDAHTQINLEIKEKEKDNYNEQLDIKSEDDEDDDGDGGDGDVSEASDISKESDVSEDNIQNIVLNVTEKEEVEAEAEEEAEAEAEEEEEEEAEEEVEAEEEAEAEEEEEEDIPVKMPTFPTKNVVEVKPVIVEEAEAEAEAEADADADADAEDDVETETEEEEAEAEDEEEEELFEVEINGVMYVSNDDEDGTIYAYVNEEVGDKVGEFKGKVAHIYTGKNKGIYDRTKCKIDF</sequence>
<reference evidence="2" key="1">
    <citation type="journal article" date="2020" name="Nature">
        <title>Giant virus diversity and host interactions through global metagenomics.</title>
        <authorList>
            <person name="Schulz F."/>
            <person name="Roux S."/>
            <person name="Paez-Espino D."/>
            <person name="Jungbluth S."/>
            <person name="Walsh D.A."/>
            <person name="Denef V.J."/>
            <person name="McMahon K.D."/>
            <person name="Konstantinidis K.T."/>
            <person name="Eloe-Fadrosh E.A."/>
            <person name="Kyrpides N.C."/>
            <person name="Woyke T."/>
        </authorList>
    </citation>
    <scope>NUCLEOTIDE SEQUENCE</scope>
    <source>
        <strain evidence="2">GVMAG-M-3300009161-34</strain>
    </source>
</reference>
<feature type="compositionally biased region" description="Acidic residues" evidence="1">
    <location>
        <begin position="181"/>
        <end position="222"/>
    </location>
</feature>
<dbReference type="EMBL" id="MN738958">
    <property type="protein sequence ID" value="QHT33139.1"/>
    <property type="molecule type" value="Genomic_DNA"/>
</dbReference>
<proteinExistence type="predicted"/>
<feature type="compositionally biased region" description="Acidic residues" evidence="1">
    <location>
        <begin position="138"/>
        <end position="155"/>
    </location>
</feature>
<name>A0A6C0EXV8_9ZZZZ</name>
<evidence type="ECO:0000256" key="1">
    <source>
        <dbReference type="SAM" id="MobiDB-lite"/>
    </source>
</evidence>